<evidence type="ECO:0000256" key="3">
    <source>
        <dbReference type="PROSITE-ProRule" id="PRU00169"/>
    </source>
</evidence>
<dbReference type="CDD" id="cd00156">
    <property type="entry name" value="REC"/>
    <property type="match status" value="1"/>
</dbReference>
<dbReference type="PROSITE" id="PS50930">
    <property type="entry name" value="HTH_LYTTR"/>
    <property type="match status" value="1"/>
</dbReference>
<feature type="modified residue" description="4-aspartylphosphate" evidence="3">
    <location>
        <position position="93"/>
    </location>
</feature>
<evidence type="ECO:0000256" key="1">
    <source>
        <dbReference type="ARBA" id="ARBA00018672"/>
    </source>
</evidence>
<dbReference type="Proteomes" id="UP000241048">
    <property type="component" value="Unassembled WGS sequence"/>
</dbReference>
<dbReference type="EMBL" id="PYLO01000003">
    <property type="protein sequence ID" value="PST36768.1"/>
    <property type="molecule type" value="Genomic_DNA"/>
</dbReference>
<dbReference type="Gene3D" id="2.40.50.1020">
    <property type="entry name" value="LytTr DNA-binding domain"/>
    <property type="match status" value="1"/>
</dbReference>
<dbReference type="Pfam" id="PF00072">
    <property type="entry name" value="Response_reg"/>
    <property type="match status" value="1"/>
</dbReference>
<feature type="domain" description="HTH LytTR-type" evidence="5">
    <location>
        <begin position="179"/>
        <end position="268"/>
    </location>
</feature>
<evidence type="ECO:0000313" key="7">
    <source>
        <dbReference type="Proteomes" id="UP000241048"/>
    </source>
</evidence>
<name>A0A2T3FNA5_9CLOT</name>
<evidence type="ECO:0000313" key="6">
    <source>
        <dbReference type="EMBL" id="PST36768.1"/>
    </source>
</evidence>
<accession>A0A2T3FNA5</accession>
<comment type="function">
    <text evidence="2">May play the central regulatory role in sporulation. It may be an element of the effector pathway responsible for the activation of sporulation genes in response to nutritional stress. Spo0A may act in concert with spo0H (a sigma factor) to control the expression of some genes that are critical to the sporulation process.</text>
</comment>
<dbReference type="GO" id="GO:0003677">
    <property type="term" value="F:DNA binding"/>
    <property type="evidence" value="ECO:0007669"/>
    <property type="project" value="InterPro"/>
</dbReference>
<dbReference type="Gene3D" id="3.40.50.2300">
    <property type="match status" value="1"/>
</dbReference>
<dbReference type="PROSITE" id="PS50110">
    <property type="entry name" value="RESPONSE_REGULATORY"/>
    <property type="match status" value="1"/>
</dbReference>
<evidence type="ECO:0000259" key="4">
    <source>
        <dbReference type="PROSITE" id="PS50110"/>
    </source>
</evidence>
<comment type="caution">
    <text evidence="6">The sequence shown here is derived from an EMBL/GenBank/DDBJ whole genome shotgun (WGS) entry which is preliminary data.</text>
</comment>
<keyword evidence="7" id="KW-1185">Reference proteome</keyword>
<dbReference type="PANTHER" id="PTHR37299:SF1">
    <property type="entry name" value="STAGE 0 SPORULATION PROTEIN A HOMOLOG"/>
    <property type="match status" value="1"/>
</dbReference>
<evidence type="ECO:0000259" key="5">
    <source>
        <dbReference type="PROSITE" id="PS50930"/>
    </source>
</evidence>
<dbReference type="InterPro" id="IPR011006">
    <property type="entry name" value="CheY-like_superfamily"/>
</dbReference>
<feature type="domain" description="Response regulatory" evidence="4">
    <location>
        <begin position="38"/>
        <end position="156"/>
    </location>
</feature>
<evidence type="ECO:0000256" key="2">
    <source>
        <dbReference type="ARBA" id="ARBA00024867"/>
    </source>
</evidence>
<dbReference type="GO" id="GO:0000156">
    <property type="term" value="F:phosphorelay response regulator activity"/>
    <property type="evidence" value="ECO:0007669"/>
    <property type="project" value="InterPro"/>
</dbReference>
<dbReference type="PANTHER" id="PTHR37299">
    <property type="entry name" value="TRANSCRIPTIONAL REGULATOR-RELATED"/>
    <property type="match status" value="1"/>
</dbReference>
<dbReference type="InterPro" id="IPR001789">
    <property type="entry name" value="Sig_transdc_resp-reg_receiver"/>
</dbReference>
<dbReference type="AlphaFoldDB" id="A0A2T3FNA5"/>
<reference evidence="6 7" key="1">
    <citation type="submission" date="2018-03" db="EMBL/GenBank/DDBJ databases">
        <title>Lachnoclostridium SNUG30386 gen.nov., sp.nov., isolated from human faeces.</title>
        <authorList>
            <person name="Seo B."/>
            <person name="Jeon K."/>
            <person name="Ko G."/>
        </authorList>
    </citation>
    <scope>NUCLEOTIDE SEQUENCE [LARGE SCALE GENOMIC DNA]</scope>
    <source>
        <strain evidence="6 7">SNUG30386</strain>
    </source>
</reference>
<dbReference type="SMART" id="SM00448">
    <property type="entry name" value="REC"/>
    <property type="match status" value="1"/>
</dbReference>
<dbReference type="SUPFAM" id="SSF52172">
    <property type="entry name" value="CheY-like"/>
    <property type="match status" value="1"/>
</dbReference>
<gene>
    <name evidence="6" type="ORF">C7U56_09345</name>
</gene>
<protein>
    <recommendedName>
        <fullName evidence="1">Stage 0 sporulation protein A homolog</fullName>
    </recommendedName>
</protein>
<organism evidence="6 7">
    <name type="scientific">Clostridium fessum</name>
    <dbReference type="NCBI Taxonomy" id="2126740"/>
    <lineage>
        <taxon>Bacteria</taxon>
        <taxon>Bacillati</taxon>
        <taxon>Bacillota</taxon>
        <taxon>Clostridia</taxon>
        <taxon>Eubacteriales</taxon>
        <taxon>Clostridiaceae</taxon>
        <taxon>Clostridium</taxon>
    </lineage>
</organism>
<keyword evidence="3" id="KW-0597">Phosphoprotein</keyword>
<dbReference type="InterPro" id="IPR046947">
    <property type="entry name" value="LytR-like"/>
</dbReference>
<sequence>MQPTLFKTQVSCLRRKFFPAVLCYTIIGFLCKGDGTMQIAIVDDRADDRAELSACLENYMKKHQLDYTLTEFEDGENFLKAAAQVNFQLVFMDIYMENMDGIEAARRLRQKNRLCKIVFLTITEDYARMGYSLSASYYLLKPLSIHQADFEEAMELCQLKPPYEVMTLSVMADRQKLELPTEKILYIDYQNRMTRIHTAERVIPVSGGFQEVTAALQKDKRFLPCYRGILINMDYISQVDSQTFRLINGEELPIALRNGKQLRETYRQYVFSGMGGIV</sequence>
<dbReference type="Pfam" id="PF04397">
    <property type="entry name" value="LytTR"/>
    <property type="match status" value="1"/>
</dbReference>
<dbReference type="InterPro" id="IPR007492">
    <property type="entry name" value="LytTR_DNA-bd_dom"/>
</dbReference>
<proteinExistence type="predicted"/>
<dbReference type="SMART" id="SM00850">
    <property type="entry name" value="LytTR"/>
    <property type="match status" value="1"/>
</dbReference>